<gene>
    <name evidence="2" type="ORF">EG359_19920</name>
</gene>
<reference evidence="2 3" key="1">
    <citation type="submission" date="2018-11" db="EMBL/GenBank/DDBJ databases">
        <title>Proposal to divide the Flavobacteriaceae and reorganize its genera based on Amino Acid Identity values calculated from whole genome sequences.</title>
        <authorList>
            <person name="Nicholson A.C."/>
            <person name="Gulvik C.A."/>
            <person name="Whitney A.M."/>
            <person name="Humrighouse B.W."/>
            <person name="Bell M."/>
            <person name="Holmes B."/>
            <person name="Steigerwalt A.G."/>
            <person name="Villarma A."/>
            <person name="Sheth M."/>
            <person name="Batra D."/>
            <person name="Pryor J."/>
            <person name="Bernardet J.-F."/>
            <person name="Hugo C."/>
            <person name="Kampfer P."/>
            <person name="Newman J."/>
            <person name="McQuiston J.R."/>
        </authorList>
    </citation>
    <scope>NUCLEOTIDE SEQUENCE [LARGE SCALE GENOMIC DNA]</scope>
    <source>
        <strain evidence="2 3">DSM 16927</strain>
    </source>
</reference>
<organism evidence="2 3">
    <name type="scientific">Chryseobacterium joostei</name>
    <dbReference type="NCBI Taxonomy" id="112234"/>
    <lineage>
        <taxon>Bacteria</taxon>
        <taxon>Pseudomonadati</taxon>
        <taxon>Bacteroidota</taxon>
        <taxon>Flavobacteriia</taxon>
        <taxon>Flavobacteriales</taxon>
        <taxon>Weeksellaceae</taxon>
        <taxon>Chryseobacterium group</taxon>
        <taxon>Chryseobacterium</taxon>
    </lineage>
</organism>
<keyword evidence="1" id="KW-1133">Transmembrane helix</keyword>
<evidence type="ECO:0000313" key="3">
    <source>
        <dbReference type="Proteomes" id="UP000279541"/>
    </source>
</evidence>
<sequence length="127" mass="14704">MLSVLVKTRVTKKNSTAMRLLKSFFIEFLILFLFVNIVIVLFLFIDIPEVQFNLKSVSNIILRFGIIFSIPVSLIITGSHFLYSKIAKNTLFKILIIIIALVLLYIIYYIFYWYVGISGLIDDPFAQ</sequence>
<feature type="transmembrane region" description="Helical" evidence="1">
    <location>
        <begin position="60"/>
        <end position="82"/>
    </location>
</feature>
<feature type="transmembrane region" description="Helical" evidence="1">
    <location>
        <begin position="94"/>
        <end position="115"/>
    </location>
</feature>
<name>A0ABN5SFW8_9FLAO</name>
<keyword evidence="1" id="KW-0812">Transmembrane</keyword>
<evidence type="ECO:0000313" key="2">
    <source>
        <dbReference type="EMBL" id="AZB01731.1"/>
    </source>
</evidence>
<dbReference type="EMBL" id="CP033926">
    <property type="protein sequence ID" value="AZB01731.1"/>
    <property type="molecule type" value="Genomic_DNA"/>
</dbReference>
<dbReference type="Proteomes" id="UP000279541">
    <property type="component" value="Chromosome"/>
</dbReference>
<protein>
    <submittedName>
        <fullName evidence="2">Uncharacterized protein</fullName>
    </submittedName>
</protein>
<accession>A0ABN5SFW8</accession>
<keyword evidence="3" id="KW-1185">Reference proteome</keyword>
<feature type="transmembrane region" description="Helical" evidence="1">
    <location>
        <begin position="20"/>
        <end position="45"/>
    </location>
</feature>
<keyword evidence="1" id="KW-0472">Membrane</keyword>
<evidence type="ECO:0000256" key="1">
    <source>
        <dbReference type="SAM" id="Phobius"/>
    </source>
</evidence>
<proteinExistence type="predicted"/>